<dbReference type="PROSITE" id="PS50262">
    <property type="entry name" value="G_PROTEIN_RECEP_F1_2"/>
    <property type="match status" value="1"/>
</dbReference>
<evidence type="ECO:0000256" key="6">
    <source>
        <dbReference type="ARBA" id="ARBA00023136"/>
    </source>
</evidence>
<accession>A0A3Q3AGA1</accession>
<feature type="transmembrane region" description="Helical" evidence="10">
    <location>
        <begin position="24"/>
        <end position="49"/>
    </location>
</feature>
<dbReference type="OMA" id="KLCAGIW"/>
<evidence type="ECO:0000256" key="10">
    <source>
        <dbReference type="SAM" id="Phobius"/>
    </source>
</evidence>
<evidence type="ECO:0000313" key="12">
    <source>
        <dbReference type="Ensembl" id="ENSKMAP00000015195.1"/>
    </source>
</evidence>
<feature type="transmembrane region" description="Helical" evidence="10">
    <location>
        <begin position="105"/>
        <end position="123"/>
    </location>
</feature>
<dbReference type="AlphaFoldDB" id="A0A3Q3AGA1"/>
<feature type="transmembrane region" description="Helical" evidence="10">
    <location>
        <begin position="61"/>
        <end position="85"/>
    </location>
</feature>
<sequence>MNGPFSNFCHINASGICVGENQHAALTVVLCLVFFVGFLFNMFSLWVFCCRFPSWTSGTTLQFHLALSDAIATPVTPLMAVYFAMENNWPFGQFLCQVKIALLSSHFYGSTIFLTLISVHRYIAVVHYNKTSRFKRKSFIQRLCSCVWFVLLIQSLIYAILLPTSKESGNSQCLSIHQRNLTDSYFIINLVLFIFGFLLPFAVSAVCYSRLASMLARLNTNTAKGLKVKLKSQRMIGMCLVIFGLCFLPMNVIRTLGVVVKKFYPHQCHILTKMETAYYATWVLAGVNSCLDPVLYCFGSQNFRDTLQSIRNWQVEAPNRSESETSVLQTLSLNLVCSS</sequence>
<evidence type="ECO:0000256" key="1">
    <source>
        <dbReference type="ARBA" id="ARBA00004651"/>
    </source>
</evidence>
<evidence type="ECO:0000313" key="13">
    <source>
        <dbReference type="Proteomes" id="UP000264800"/>
    </source>
</evidence>
<evidence type="ECO:0000256" key="2">
    <source>
        <dbReference type="ARBA" id="ARBA00022475"/>
    </source>
</evidence>
<reference evidence="12" key="2">
    <citation type="submission" date="2025-09" db="UniProtKB">
        <authorList>
            <consortium name="Ensembl"/>
        </authorList>
    </citation>
    <scope>IDENTIFICATION</scope>
</reference>
<keyword evidence="7 9" id="KW-0675">Receptor</keyword>
<dbReference type="PANTHER" id="PTHR24231:SF35">
    <property type="entry name" value="P2Y PURINOCEPTOR 4-LIKE"/>
    <property type="match status" value="1"/>
</dbReference>
<feature type="domain" description="G-protein coupled receptors family 1 profile" evidence="11">
    <location>
        <begin position="40"/>
        <end position="296"/>
    </location>
</feature>
<dbReference type="GO" id="GO:0005886">
    <property type="term" value="C:plasma membrane"/>
    <property type="evidence" value="ECO:0007669"/>
    <property type="project" value="UniProtKB-SubCell"/>
</dbReference>
<dbReference type="Ensembl" id="ENSKMAT00000015416.1">
    <property type="protein sequence ID" value="ENSKMAP00000015195.1"/>
    <property type="gene ID" value="ENSKMAG00000011375.1"/>
</dbReference>
<feature type="transmembrane region" description="Helical" evidence="10">
    <location>
        <begin position="277"/>
        <end position="298"/>
    </location>
</feature>
<dbReference type="GO" id="GO:0004930">
    <property type="term" value="F:G protein-coupled receptor activity"/>
    <property type="evidence" value="ECO:0007669"/>
    <property type="project" value="UniProtKB-KW"/>
</dbReference>
<feature type="transmembrane region" description="Helical" evidence="10">
    <location>
        <begin position="184"/>
        <end position="208"/>
    </location>
</feature>
<evidence type="ECO:0000256" key="3">
    <source>
        <dbReference type="ARBA" id="ARBA00022692"/>
    </source>
</evidence>
<dbReference type="Gene3D" id="1.20.1070.10">
    <property type="entry name" value="Rhodopsin 7-helix transmembrane proteins"/>
    <property type="match status" value="1"/>
</dbReference>
<dbReference type="PROSITE" id="PS00237">
    <property type="entry name" value="G_PROTEIN_RECEP_F1_1"/>
    <property type="match status" value="1"/>
</dbReference>
<keyword evidence="13" id="KW-1185">Reference proteome</keyword>
<dbReference type="InterPro" id="IPR000276">
    <property type="entry name" value="GPCR_Rhodpsn"/>
</dbReference>
<evidence type="ECO:0000256" key="7">
    <source>
        <dbReference type="ARBA" id="ARBA00023170"/>
    </source>
</evidence>
<proteinExistence type="inferred from homology"/>
<reference evidence="12" key="1">
    <citation type="submission" date="2025-08" db="UniProtKB">
        <authorList>
            <consortium name="Ensembl"/>
        </authorList>
    </citation>
    <scope>IDENTIFICATION</scope>
</reference>
<dbReference type="PRINTS" id="PR00237">
    <property type="entry name" value="GPCRRHODOPSN"/>
</dbReference>
<protein>
    <recommendedName>
        <fullName evidence="11">G-protein coupled receptors family 1 profile domain-containing protein</fullName>
    </recommendedName>
</protein>
<comment type="subcellular location">
    <subcellularLocation>
        <location evidence="1">Cell membrane</location>
        <topology evidence="1">Multi-pass membrane protein</topology>
    </subcellularLocation>
</comment>
<evidence type="ECO:0000259" key="11">
    <source>
        <dbReference type="PROSITE" id="PS50262"/>
    </source>
</evidence>
<keyword evidence="5 9" id="KW-0297">G-protein coupled receptor</keyword>
<keyword evidence="2" id="KW-1003">Cell membrane</keyword>
<evidence type="ECO:0000256" key="8">
    <source>
        <dbReference type="ARBA" id="ARBA00023224"/>
    </source>
</evidence>
<dbReference type="Pfam" id="PF00001">
    <property type="entry name" value="7tm_1"/>
    <property type="match status" value="1"/>
</dbReference>
<evidence type="ECO:0000256" key="5">
    <source>
        <dbReference type="ARBA" id="ARBA00023040"/>
    </source>
</evidence>
<name>A0A3Q3AGA1_KRYMA</name>
<feature type="transmembrane region" description="Helical" evidence="10">
    <location>
        <begin position="143"/>
        <end position="164"/>
    </location>
</feature>
<feature type="transmembrane region" description="Helical" evidence="10">
    <location>
        <begin position="235"/>
        <end position="257"/>
    </location>
</feature>
<dbReference type="InterPro" id="IPR017452">
    <property type="entry name" value="GPCR_Rhodpsn_7TM"/>
</dbReference>
<evidence type="ECO:0000256" key="4">
    <source>
        <dbReference type="ARBA" id="ARBA00022989"/>
    </source>
</evidence>
<comment type="similarity">
    <text evidence="9">Belongs to the G-protein coupled receptor 1 family.</text>
</comment>
<dbReference type="Proteomes" id="UP000264800">
    <property type="component" value="Unplaced"/>
</dbReference>
<keyword evidence="8 9" id="KW-0807">Transducer</keyword>
<dbReference type="GeneTree" id="ENSGT01150000287001"/>
<evidence type="ECO:0000256" key="9">
    <source>
        <dbReference type="RuleBase" id="RU000688"/>
    </source>
</evidence>
<dbReference type="SUPFAM" id="SSF81321">
    <property type="entry name" value="Family A G protein-coupled receptor-like"/>
    <property type="match status" value="1"/>
</dbReference>
<keyword evidence="4 10" id="KW-1133">Transmembrane helix</keyword>
<organism evidence="12 13">
    <name type="scientific">Kryptolebias marmoratus</name>
    <name type="common">Mangrove killifish</name>
    <name type="synonym">Rivulus marmoratus</name>
    <dbReference type="NCBI Taxonomy" id="37003"/>
    <lineage>
        <taxon>Eukaryota</taxon>
        <taxon>Metazoa</taxon>
        <taxon>Chordata</taxon>
        <taxon>Craniata</taxon>
        <taxon>Vertebrata</taxon>
        <taxon>Euteleostomi</taxon>
        <taxon>Actinopterygii</taxon>
        <taxon>Neopterygii</taxon>
        <taxon>Teleostei</taxon>
        <taxon>Neoteleostei</taxon>
        <taxon>Acanthomorphata</taxon>
        <taxon>Ovalentaria</taxon>
        <taxon>Atherinomorphae</taxon>
        <taxon>Cyprinodontiformes</taxon>
        <taxon>Rivulidae</taxon>
        <taxon>Kryptolebias</taxon>
    </lineage>
</organism>
<keyword evidence="6 10" id="KW-0472">Membrane</keyword>
<keyword evidence="3 9" id="KW-0812">Transmembrane</keyword>
<dbReference type="PRINTS" id="PR01157">
    <property type="entry name" value="P2YPURNOCPTR"/>
</dbReference>
<dbReference type="PANTHER" id="PTHR24231">
    <property type="entry name" value="PURINOCEPTOR-RELATED G-PROTEIN COUPLED RECEPTOR"/>
    <property type="match status" value="1"/>
</dbReference>